<reference evidence="2" key="1">
    <citation type="submission" date="2010-07" db="EMBL/GenBank/DDBJ databases">
        <title>The complete genome of Methanosalsum zhilinae DSM 4017.</title>
        <authorList>
            <consortium name="US DOE Joint Genome Institute (JGI-PGF)"/>
            <person name="Lucas S."/>
            <person name="Copeland A."/>
            <person name="Lapidus A."/>
            <person name="Glavina del Rio T."/>
            <person name="Dalin E."/>
            <person name="Tice H."/>
            <person name="Bruce D."/>
            <person name="Goodwin L."/>
            <person name="Pitluck S."/>
            <person name="Kyrpides N."/>
            <person name="Mavromatis K."/>
            <person name="Ovchinnikova G."/>
            <person name="Daligault H."/>
            <person name="Detter J.C."/>
            <person name="Han C."/>
            <person name="Tapia R."/>
            <person name="Larimer F."/>
            <person name="Land M."/>
            <person name="Hauser L."/>
            <person name="Markowitz V."/>
            <person name="Cheng J.-F."/>
            <person name="Hugenholtz P."/>
            <person name="Woyke T."/>
            <person name="Wu D."/>
            <person name="Spring S."/>
            <person name="Schueler E."/>
            <person name="Brambilla E."/>
            <person name="Klenk H.-P."/>
            <person name="Eisen J.A."/>
        </authorList>
    </citation>
    <scope>NUCLEOTIDE SEQUENCE</scope>
    <source>
        <strain evidence="2">DSM 4017</strain>
    </source>
</reference>
<dbReference type="InterPro" id="IPR018676">
    <property type="entry name" value="DUF2149"/>
</dbReference>
<dbReference type="EMBL" id="CP002101">
    <property type="protein sequence ID" value="AEH60817.1"/>
    <property type="molecule type" value="Genomic_DNA"/>
</dbReference>
<evidence type="ECO:0000313" key="3">
    <source>
        <dbReference type="Proteomes" id="UP000006622"/>
    </source>
</evidence>
<dbReference type="Proteomes" id="UP000006622">
    <property type="component" value="Chromosome"/>
</dbReference>
<proteinExistence type="predicted"/>
<evidence type="ECO:0000313" key="2">
    <source>
        <dbReference type="EMBL" id="AEH60817.1"/>
    </source>
</evidence>
<dbReference type="GeneID" id="10822580"/>
<accession>F7XLJ8</accession>
<evidence type="ECO:0000256" key="1">
    <source>
        <dbReference type="SAM" id="Phobius"/>
    </source>
</evidence>
<organism evidence="2 3">
    <name type="scientific">Methanosalsum zhilinae (strain DSM 4017 / NBRC 107636 / OCM 62 / WeN5)</name>
    <name type="common">Methanohalophilus zhilinae</name>
    <dbReference type="NCBI Taxonomy" id="679901"/>
    <lineage>
        <taxon>Archaea</taxon>
        <taxon>Methanobacteriati</taxon>
        <taxon>Methanobacteriota</taxon>
        <taxon>Stenosarchaea group</taxon>
        <taxon>Methanomicrobia</taxon>
        <taxon>Methanosarcinales</taxon>
        <taxon>Methanosarcinaceae</taxon>
        <taxon>Methanosalsum</taxon>
    </lineage>
</organism>
<dbReference type="RefSeq" id="WP_013898256.1">
    <property type="nucleotide sequence ID" value="NC_015676.1"/>
</dbReference>
<protein>
    <recommendedName>
        <fullName evidence="4">DUF2149 domain-containing protein</fullName>
    </recommendedName>
</protein>
<keyword evidence="1" id="KW-0472">Membrane</keyword>
<name>F7XLJ8_METZD</name>
<dbReference type="STRING" id="679901.Mzhil_0958"/>
<dbReference type="KEGG" id="mzh:Mzhil_0958"/>
<sequence length="121" mass="13371">MKSRRYRRTGLLSDAEEQNPLTSVANLFDVAMVFSVALLIAMVFSFNMPEMLDPTQDVTIIKNPGQEDMQIVIKEGQSIEILDMTEHIGGGSGEAMGTAYRLADGRVIYVPENGNKMETVD</sequence>
<dbReference type="AlphaFoldDB" id="F7XLJ8"/>
<keyword evidence="1" id="KW-0812">Transmembrane</keyword>
<keyword evidence="3" id="KW-1185">Reference proteome</keyword>
<dbReference type="HOGENOM" id="CLU_156335_0_0_2"/>
<dbReference type="Pfam" id="PF09919">
    <property type="entry name" value="DUF2149"/>
    <property type="match status" value="1"/>
</dbReference>
<evidence type="ECO:0008006" key="4">
    <source>
        <dbReference type="Google" id="ProtNLM"/>
    </source>
</evidence>
<dbReference type="OrthoDB" id="147965at2157"/>
<keyword evidence="1" id="KW-1133">Transmembrane helix</keyword>
<gene>
    <name evidence="2" type="ordered locus">Mzhil_0958</name>
</gene>
<feature type="transmembrane region" description="Helical" evidence="1">
    <location>
        <begin position="21"/>
        <end position="44"/>
    </location>
</feature>